<accession>A0ABT2CLQ7</accession>
<protein>
    <submittedName>
        <fullName evidence="2">Uncharacterized protein</fullName>
    </submittedName>
</protein>
<name>A0ABT2CLQ7_9ACTN</name>
<evidence type="ECO:0000256" key="1">
    <source>
        <dbReference type="SAM" id="MobiDB-lite"/>
    </source>
</evidence>
<feature type="compositionally biased region" description="Polar residues" evidence="1">
    <location>
        <begin position="1"/>
        <end position="19"/>
    </location>
</feature>
<reference evidence="2" key="1">
    <citation type="submission" date="2022-08" db="EMBL/GenBank/DDBJ databases">
        <authorList>
            <person name="Somphong A."/>
            <person name="Phongsopitanun W."/>
        </authorList>
    </citation>
    <scope>NUCLEOTIDE SEQUENCE</scope>
    <source>
        <strain evidence="2">LP05-1</strain>
    </source>
</reference>
<feature type="region of interest" description="Disordered" evidence="1">
    <location>
        <begin position="1"/>
        <end position="21"/>
    </location>
</feature>
<dbReference type="SUPFAM" id="SSF159245">
    <property type="entry name" value="AttH-like"/>
    <property type="match status" value="1"/>
</dbReference>
<sequence length="339" mass="37819">MHTDYSTADVSALNRTQYRPGQREGHYESFYQRGNHPTEPRAFWIRYTIFSPADMPDAAIGELWAVYFDGVTGEHVVAKEEYPIAECAFDREAFGARIADRVLEPGALRGEAVGTNGRIGWDLTYKGEEPPLLLLPPKMYTGGFPKAKSLVGVPLAVYDGTLTVDGRTVDIDGWTGSQNHNWGSRHTDYYAFGQVAGFDDAPDSFLEIVTGRTRIAGPVMTPMVTFLVLRHQDREYSLVAPRRALTAKADFGYFYWNFAGGDDTVSIRGRFDARPEHFVGLNYYNPPGGIKHCLNTKIAACEVEIVNKVTGRTDRLRTANRALMEILTDDRDHGIAIRA</sequence>
<gene>
    <name evidence="2" type="ORF">NX801_22475</name>
</gene>
<organism evidence="2 3">
    <name type="scientific">Streptomyces pyxinae</name>
    <dbReference type="NCBI Taxonomy" id="2970734"/>
    <lineage>
        <taxon>Bacteria</taxon>
        <taxon>Bacillati</taxon>
        <taxon>Actinomycetota</taxon>
        <taxon>Actinomycetes</taxon>
        <taxon>Kitasatosporales</taxon>
        <taxon>Streptomycetaceae</taxon>
        <taxon>Streptomyces</taxon>
    </lineage>
</organism>
<proteinExistence type="predicted"/>
<dbReference type="Proteomes" id="UP001431313">
    <property type="component" value="Unassembled WGS sequence"/>
</dbReference>
<dbReference type="EMBL" id="JANUGQ010000021">
    <property type="protein sequence ID" value="MCS0638368.1"/>
    <property type="molecule type" value="Genomic_DNA"/>
</dbReference>
<keyword evidence="3" id="KW-1185">Reference proteome</keyword>
<evidence type="ECO:0000313" key="3">
    <source>
        <dbReference type="Proteomes" id="UP001431313"/>
    </source>
</evidence>
<dbReference type="RefSeq" id="WP_258789638.1">
    <property type="nucleotide sequence ID" value="NZ_JANUGQ010000021.1"/>
</dbReference>
<evidence type="ECO:0000313" key="2">
    <source>
        <dbReference type="EMBL" id="MCS0638368.1"/>
    </source>
</evidence>
<comment type="caution">
    <text evidence="2">The sequence shown here is derived from an EMBL/GenBank/DDBJ whole genome shotgun (WGS) entry which is preliminary data.</text>
</comment>